<dbReference type="OrthoDB" id="687730at2759"/>
<dbReference type="PANTHER" id="PTHR10579">
    <property type="entry name" value="CALCIUM-ACTIVATED CHLORIDE CHANNEL REGULATOR"/>
    <property type="match status" value="1"/>
</dbReference>
<protein>
    <recommendedName>
        <fullName evidence="4">VWFA domain-containing protein</fullName>
    </recommendedName>
</protein>
<dbReference type="PROSITE" id="PS50234">
    <property type="entry name" value="VWFA"/>
    <property type="match status" value="1"/>
</dbReference>
<dbReference type="InterPro" id="IPR002035">
    <property type="entry name" value="VWF_A"/>
</dbReference>
<feature type="transmembrane region" description="Helical" evidence="2">
    <location>
        <begin position="1071"/>
        <end position="1098"/>
    </location>
</feature>
<keyword evidence="2" id="KW-1133">Transmembrane helix</keyword>
<evidence type="ECO:0000313" key="6">
    <source>
        <dbReference type="Proteomes" id="UP000215902"/>
    </source>
</evidence>
<keyword evidence="6" id="KW-1185">Reference proteome</keyword>
<name>A0A267EVB9_9PLAT</name>
<dbReference type="STRING" id="282301.A0A267EVB9"/>
<dbReference type="SUPFAM" id="SSF53300">
    <property type="entry name" value="vWA-like"/>
    <property type="match status" value="1"/>
</dbReference>
<organism evidence="5 6">
    <name type="scientific">Macrostomum lignano</name>
    <dbReference type="NCBI Taxonomy" id="282301"/>
    <lineage>
        <taxon>Eukaryota</taxon>
        <taxon>Metazoa</taxon>
        <taxon>Spiralia</taxon>
        <taxon>Lophotrochozoa</taxon>
        <taxon>Platyhelminthes</taxon>
        <taxon>Rhabditophora</taxon>
        <taxon>Macrostomorpha</taxon>
        <taxon>Macrostomida</taxon>
        <taxon>Macrostomidae</taxon>
        <taxon>Macrostomum</taxon>
    </lineage>
</organism>
<keyword evidence="2" id="KW-0812">Transmembrane</keyword>
<dbReference type="CDD" id="cd00198">
    <property type="entry name" value="vWFA"/>
    <property type="match status" value="1"/>
</dbReference>
<proteinExistence type="predicted"/>
<sequence>MKLMNCELIWIILSALLCCGQLGSSGIELGSDGRFSGIRVSIDSGVPVNRTALGKLKAAFQLASELLAVATKPVMNGRKSYAFGSVKFLLPDSWSSAGLPSRFGTSGRQDELAHFRVHNAQDGSQEPWTPQPLGCGRPGLFTLLPWPAVTALDKETLSRVILREFSRLRWGAFAEFNGHAGPHGYVSGNRLHPVRCSAALSGIFAHNETYGRCKIDRETLTLEPNCRFFLYPDQPTAEASLMYTVYIGAVRHFCASVSQSGLAHNPDAPNPHYRHCPAGASVRDVLAGHEDFRFGPEITDPDTKINFTEVTPIIDRRLVVVMDVSRSMRGQPLDKMKQSMQNLLSQQLADDVQCALISYSTSVHILAPLRQLNSSEARQAHWGLVRSLTASGVTATGDAMAAALELLGCNLTQPSRSNTGQVLLITDGEENHQLRYSLSDIVRIAAQTSVTVDTVAFGRLADTRLARLSATTGGTAHFSRFMGPVNDMVESLGQVAGRMADSPDAWVNLISSQLRSSRNATPAALSFTVDSSVSGAGLQAFVIGAVRPARVLLHLAPVGDALDAAVEEDLQGDVQLGSGLLRLKGRIRPGRWKLYVSVLPTASQSEAATSLYHSVLISGQPAASDWPPVRLTGFLSQLEARLDSSSRHSVHAYLHRGSADGFVRPAELWASVESDDGTVANFQLFDHGAGADVSPNDGIYSAYLPLHRMSGPPQDYSVRLRSLSPVDRVASAGKFTVTAVDSVDLARLPPARVTDFGCTVNATSGRLRMRWTTVGDQLDSGAASRYLVRASANRSLLELNFASADDVGAAAQLPSVPSGQPMTLEVAAADELPSYPSVTFYLAVRANNSAGVLSQLSNVAAVQLTMPDNLAEIGVDVGGESSTSSTESSTTCSTGSSTASAPESSTTSSTESSTASTPESSTASSTESSTASTPESSTTFSTESSTASTPESSTTSSTESSTASSTESSTTSSSESSTTSSTESSTTSRSESSTTSSSESSTTSSTESSTTSRSESSTTSSSESSTTSSSESSTASRSESSTTSSSESSTASTPESSTTSGLDSSKHSQSWWSYMVIVLALIFAPSIAALLGLFLLFVHSKLPSRSLHLRNKKVYPI</sequence>
<dbReference type="EMBL" id="NIVC01001710">
    <property type="protein sequence ID" value="PAA64837.1"/>
    <property type="molecule type" value="Genomic_DNA"/>
</dbReference>
<keyword evidence="3" id="KW-0732">Signal</keyword>
<evidence type="ECO:0000256" key="2">
    <source>
        <dbReference type="SAM" id="Phobius"/>
    </source>
</evidence>
<dbReference type="Pfam" id="PF08434">
    <property type="entry name" value="CLCA"/>
    <property type="match status" value="1"/>
</dbReference>
<dbReference type="InterPro" id="IPR051266">
    <property type="entry name" value="CLCR"/>
</dbReference>
<dbReference type="PANTHER" id="PTHR10579:SF43">
    <property type="entry name" value="ZINC FINGER (C3HC4-TYPE RING FINGER) FAMILY PROTEIN"/>
    <property type="match status" value="1"/>
</dbReference>
<gene>
    <name evidence="5" type="ORF">BOX15_Mlig010877g1</name>
</gene>
<keyword evidence="2" id="KW-0472">Membrane</keyword>
<dbReference type="AlphaFoldDB" id="A0A267EVB9"/>
<evidence type="ECO:0000256" key="1">
    <source>
        <dbReference type="SAM" id="MobiDB-lite"/>
    </source>
</evidence>
<dbReference type="InterPro" id="IPR036465">
    <property type="entry name" value="vWFA_dom_sf"/>
</dbReference>
<dbReference type="SMART" id="SM00327">
    <property type="entry name" value="VWA"/>
    <property type="match status" value="1"/>
</dbReference>
<evidence type="ECO:0000256" key="3">
    <source>
        <dbReference type="SAM" id="SignalP"/>
    </source>
</evidence>
<feature type="domain" description="VWFA" evidence="4">
    <location>
        <begin position="317"/>
        <end position="499"/>
    </location>
</feature>
<dbReference type="Proteomes" id="UP000215902">
    <property type="component" value="Unassembled WGS sequence"/>
</dbReference>
<evidence type="ECO:0000313" key="5">
    <source>
        <dbReference type="EMBL" id="PAA64837.1"/>
    </source>
</evidence>
<feature type="compositionally biased region" description="Low complexity" evidence="1">
    <location>
        <begin position="879"/>
        <end position="1060"/>
    </location>
</feature>
<dbReference type="Pfam" id="PF00092">
    <property type="entry name" value="VWA"/>
    <property type="match status" value="1"/>
</dbReference>
<dbReference type="Gene3D" id="3.40.50.410">
    <property type="entry name" value="von Willebrand factor, type A domain"/>
    <property type="match status" value="1"/>
</dbReference>
<comment type="caution">
    <text evidence="5">The sequence shown here is derived from an EMBL/GenBank/DDBJ whole genome shotgun (WGS) entry which is preliminary data.</text>
</comment>
<evidence type="ECO:0000259" key="4">
    <source>
        <dbReference type="PROSITE" id="PS50234"/>
    </source>
</evidence>
<dbReference type="InterPro" id="IPR013642">
    <property type="entry name" value="CLCA_N"/>
</dbReference>
<feature type="region of interest" description="Disordered" evidence="1">
    <location>
        <begin position="875"/>
        <end position="1066"/>
    </location>
</feature>
<reference evidence="5 6" key="1">
    <citation type="submission" date="2017-06" db="EMBL/GenBank/DDBJ databases">
        <title>A platform for efficient transgenesis in Macrostomum lignano, a flatworm model organism for stem cell research.</title>
        <authorList>
            <person name="Berezikov E."/>
        </authorList>
    </citation>
    <scope>NUCLEOTIDE SEQUENCE [LARGE SCALE GENOMIC DNA]</scope>
    <source>
        <strain evidence="5">DV1</strain>
        <tissue evidence="5">Whole organism</tissue>
    </source>
</reference>
<feature type="chain" id="PRO_5013238466" description="VWFA domain-containing protein" evidence="3">
    <location>
        <begin position="27"/>
        <end position="1117"/>
    </location>
</feature>
<feature type="signal peptide" evidence="3">
    <location>
        <begin position="1"/>
        <end position="26"/>
    </location>
</feature>
<accession>A0A267EVB9</accession>